<dbReference type="PROSITE" id="PS00518">
    <property type="entry name" value="ZF_RING_1"/>
    <property type="match status" value="1"/>
</dbReference>
<comment type="similarity">
    <text evidence="1">Belongs to the TRIM/RBCC family.</text>
</comment>
<dbReference type="Pfam" id="PF00097">
    <property type="entry name" value="zf-C3HC4"/>
    <property type="match status" value="1"/>
</dbReference>
<protein>
    <submittedName>
        <fullName evidence="9">Uncharacterized protein</fullName>
    </submittedName>
</protein>
<evidence type="ECO:0000256" key="1">
    <source>
        <dbReference type="ARBA" id="ARBA00008518"/>
    </source>
</evidence>
<dbReference type="GO" id="GO:0008270">
    <property type="term" value="F:zinc ion binding"/>
    <property type="evidence" value="ECO:0007669"/>
    <property type="project" value="UniProtKB-KW"/>
</dbReference>
<dbReference type="SUPFAM" id="SSF57845">
    <property type="entry name" value="B-box zinc-binding domain"/>
    <property type="match status" value="1"/>
</dbReference>
<evidence type="ECO:0000256" key="2">
    <source>
        <dbReference type="ARBA" id="ARBA00022723"/>
    </source>
</evidence>
<evidence type="ECO:0000256" key="6">
    <source>
        <dbReference type="SAM" id="Coils"/>
    </source>
</evidence>
<dbReference type="InterPro" id="IPR013083">
    <property type="entry name" value="Znf_RING/FYVE/PHD"/>
</dbReference>
<evidence type="ECO:0000256" key="4">
    <source>
        <dbReference type="ARBA" id="ARBA00022833"/>
    </source>
</evidence>
<keyword evidence="2" id="KW-0479">Metal-binding</keyword>
<keyword evidence="3 5" id="KW-0863">Zinc-finger</keyword>
<evidence type="ECO:0000259" key="7">
    <source>
        <dbReference type="PROSITE" id="PS50089"/>
    </source>
</evidence>
<dbReference type="SUPFAM" id="SSF57850">
    <property type="entry name" value="RING/U-box"/>
    <property type="match status" value="1"/>
</dbReference>
<dbReference type="InterPro" id="IPR050143">
    <property type="entry name" value="TRIM/RBCC"/>
</dbReference>
<dbReference type="InterPro" id="IPR001870">
    <property type="entry name" value="B30.2/SPRY"/>
</dbReference>
<dbReference type="InterPro" id="IPR003877">
    <property type="entry name" value="SPRY_dom"/>
</dbReference>
<reference evidence="9" key="1">
    <citation type="submission" date="2023-03" db="UniProtKB">
        <authorList>
            <consortium name="Ensembl"/>
        </authorList>
    </citation>
    <scope>IDENTIFICATION</scope>
</reference>
<evidence type="ECO:0000256" key="3">
    <source>
        <dbReference type="ARBA" id="ARBA00022771"/>
    </source>
</evidence>
<dbReference type="PROSITE" id="PS50188">
    <property type="entry name" value="B302_SPRY"/>
    <property type="match status" value="1"/>
</dbReference>
<dbReference type="PANTHER" id="PTHR24103">
    <property type="entry name" value="E3 UBIQUITIN-PROTEIN LIGASE TRIM"/>
    <property type="match status" value="1"/>
</dbReference>
<dbReference type="AlphaFoldDB" id="A0A8C4M3L5"/>
<evidence type="ECO:0000313" key="9">
    <source>
        <dbReference type="Ensembl" id="ENSEASP00005018240.1"/>
    </source>
</evidence>
<dbReference type="InterPro" id="IPR043136">
    <property type="entry name" value="B30.2/SPRY_sf"/>
</dbReference>
<dbReference type="Ensembl" id="ENSEAST00005019798.1">
    <property type="protein sequence ID" value="ENSEASP00005018240.1"/>
    <property type="gene ID" value="ENSEASG00005012578.1"/>
</dbReference>
<dbReference type="PROSITE" id="PS50089">
    <property type="entry name" value="ZF_RING_2"/>
    <property type="match status" value="1"/>
</dbReference>
<proteinExistence type="inferred from homology"/>
<evidence type="ECO:0000259" key="8">
    <source>
        <dbReference type="PROSITE" id="PS50188"/>
    </source>
</evidence>
<feature type="domain" description="B30.2/SPRY" evidence="8">
    <location>
        <begin position="248"/>
        <end position="429"/>
    </location>
</feature>
<accession>A0A8C4M3L5</accession>
<keyword evidence="4" id="KW-0862">Zinc</keyword>
<feature type="domain" description="RING-type" evidence="7">
    <location>
        <begin position="12"/>
        <end position="53"/>
    </location>
</feature>
<sequence length="429" mass="50909">MDSNVFQNQFTCSMCMNYFIDPVTIGCGHSFCLPCLCICWEGAQHPPRCPVCREISHQTNFKTNIILRTQVFLARRARPYQFLSSAEQMCEIHLKTKNFFCEEHVAHRHCSIDWIAEEYRVKLLKQMRFVWEKTQENQRNRNREIRKIRTWEGYVTLRRKMIHTEYQKVCQLLYKEEKHHLERIEKESREILQQLKESEDSMDLKGKLLRGMYEELKEMCHKPDMELLRDVAQSHDKILHMPQPVDPQLSSWPITGLIDRLNQSQVEISFHNEVTNHNIRLFDDVRSVRYIHDSRYVSLNPGTSNYFASWGTQDFTSGKHYWEVIVDRSWDWAVGVCRDSWIRKTGTLVESKDTFLLVCVKEDDRYSLWTTAPISPQFIAKPVGRVGVFLDLDSRSMSFVDVARRSIIWRYPDGVFTFPVRPFFYTGHT</sequence>
<dbReference type="SUPFAM" id="SSF49899">
    <property type="entry name" value="Concanavalin A-like lectins/glucanases"/>
    <property type="match status" value="1"/>
</dbReference>
<dbReference type="InterPro" id="IPR018957">
    <property type="entry name" value="Znf_C3HC4_RING-type"/>
</dbReference>
<evidence type="ECO:0000256" key="5">
    <source>
        <dbReference type="PROSITE-ProRule" id="PRU00175"/>
    </source>
</evidence>
<dbReference type="Gene3D" id="3.30.40.10">
    <property type="entry name" value="Zinc/RING finger domain, C3HC4 (zinc finger)"/>
    <property type="match status" value="1"/>
</dbReference>
<dbReference type="InterPro" id="IPR017907">
    <property type="entry name" value="Znf_RING_CS"/>
</dbReference>
<dbReference type="InterPro" id="IPR001841">
    <property type="entry name" value="Znf_RING"/>
</dbReference>
<dbReference type="Pfam" id="PF00622">
    <property type="entry name" value="SPRY"/>
    <property type="match status" value="1"/>
</dbReference>
<dbReference type="PRINTS" id="PR01407">
    <property type="entry name" value="BUTYPHLNCDUF"/>
</dbReference>
<dbReference type="SMART" id="SM00184">
    <property type="entry name" value="RING"/>
    <property type="match status" value="1"/>
</dbReference>
<dbReference type="InterPro" id="IPR003879">
    <property type="entry name" value="Butyrophylin_SPRY"/>
</dbReference>
<feature type="coiled-coil region" evidence="6">
    <location>
        <begin position="174"/>
        <end position="201"/>
    </location>
</feature>
<keyword evidence="6" id="KW-0175">Coiled coil</keyword>
<dbReference type="InterPro" id="IPR013320">
    <property type="entry name" value="ConA-like_dom_sf"/>
</dbReference>
<name>A0A8C4M3L5_EQUAS</name>
<organism evidence="9">
    <name type="scientific">Equus asinus asinus</name>
    <dbReference type="NCBI Taxonomy" id="83772"/>
    <lineage>
        <taxon>Eukaryota</taxon>
        <taxon>Metazoa</taxon>
        <taxon>Chordata</taxon>
        <taxon>Craniata</taxon>
        <taxon>Vertebrata</taxon>
        <taxon>Euteleostomi</taxon>
        <taxon>Mammalia</taxon>
        <taxon>Eutheria</taxon>
        <taxon>Laurasiatheria</taxon>
        <taxon>Perissodactyla</taxon>
        <taxon>Equidae</taxon>
        <taxon>Equus</taxon>
    </lineage>
</organism>
<dbReference type="Gene3D" id="2.60.120.920">
    <property type="match status" value="1"/>
</dbReference>